<proteinExistence type="predicted"/>
<name>A0A8S3H3Y0_9BILA</name>
<organism evidence="1 2">
    <name type="scientific">Rotaria magnacalcarata</name>
    <dbReference type="NCBI Taxonomy" id="392030"/>
    <lineage>
        <taxon>Eukaryota</taxon>
        <taxon>Metazoa</taxon>
        <taxon>Spiralia</taxon>
        <taxon>Gnathifera</taxon>
        <taxon>Rotifera</taxon>
        <taxon>Eurotatoria</taxon>
        <taxon>Bdelloidea</taxon>
        <taxon>Philodinida</taxon>
        <taxon>Philodinidae</taxon>
        <taxon>Rotaria</taxon>
    </lineage>
</organism>
<accession>A0A8S3H3Y0</accession>
<feature type="non-terminal residue" evidence="1">
    <location>
        <position position="79"/>
    </location>
</feature>
<sequence>MGGCVAVPPFSKNYNVAQQHNGQTIVTNDTQHVRKESETYKVYCNASSDVESSTWVAIKNRRKKPKPGTNRIKTTRYNV</sequence>
<dbReference type="EMBL" id="CAJOBI010316043">
    <property type="protein sequence ID" value="CAF5177072.1"/>
    <property type="molecule type" value="Genomic_DNA"/>
</dbReference>
<gene>
    <name evidence="1" type="ORF">SMN809_LOCUS67786</name>
</gene>
<dbReference type="Proteomes" id="UP000676336">
    <property type="component" value="Unassembled WGS sequence"/>
</dbReference>
<evidence type="ECO:0000313" key="2">
    <source>
        <dbReference type="Proteomes" id="UP000676336"/>
    </source>
</evidence>
<protein>
    <submittedName>
        <fullName evidence="1">Uncharacterized protein</fullName>
    </submittedName>
</protein>
<reference evidence="1" key="1">
    <citation type="submission" date="2021-02" db="EMBL/GenBank/DDBJ databases">
        <authorList>
            <person name="Nowell W R."/>
        </authorList>
    </citation>
    <scope>NUCLEOTIDE SEQUENCE</scope>
</reference>
<comment type="caution">
    <text evidence="1">The sequence shown here is derived from an EMBL/GenBank/DDBJ whole genome shotgun (WGS) entry which is preliminary data.</text>
</comment>
<dbReference type="AlphaFoldDB" id="A0A8S3H3Y0"/>
<evidence type="ECO:0000313" key="1">
    <source>
        <dbReference type="EMBL" id="CAF5177072.1"/>
    </source>
</evidence>